<evidence type="ECO:0000313" key="3">
    <source>
        <dbReference type="Proteomes" id="UP000318927"/>
    </source>
</evidence>
<dbReference type="OrthoDB" id="399398at2"/>
<gene>
    <name evidence="2" type="ORF">FRW55_00750</name>
</gene>
<keyword evidence="1" id="KW-1133">Transmembrane helix</keyword>
<keyword evidence="3" id="KW-1185">Reference proteome</keyword>
<sequence>MNIFITLIFIIVSGAVIYYTVFPNSFIESKKTENKQEIYTYKLEGAVKFNEISSEVQLTYRELVFKAKVLSQADLSNINLEEKAPINISIFIPFENSKITWNSINSYQDFYYRGITKKISELLWEFKQKNINKRISWEDIASIKGVGVTTLKKLKKFLILD</sequence>
<dbReference type="Proteomes" id="UP000318927">
    <property type="component" value="Chromosome"/>
</dbReference>
<name>A0A5B8J6D5_9MOLU</name>
<accession>A0A5B8J6D5</accession>
<protein>
    <submittedName>
        <fullName evidence="2">Uncharacterized protein</fullName>
    </submittedName>
</protein>
<dbReference type="KEGG" id="mans:FRW55_00750"/>
<keyword evidence="1" id="KW-0472">Membrane</keyword>
<proteinExistence type="predicted"/>
<evidence type="ECO:0000256" key="1">
    <source>
        <dbReference type="SAM" id="Phobius"/>
    </source>
</evidence>
<evidence type="ECO:0000313" key="2">
    <source>
        <dbReference type="EMBL" id="QDY86696.1"/>
    </source>
</evidence>
<dbReference type="AlphaFoldDB" id="A0A5B8J6D5"/>
<feature type="transmembrane region" description="Helical" evidence="1">
    <location>
        <begin position="6"/>
        <end position="27"/>
    </location>
</feature>
<dbReference type="NCBIfam" id="NF045978">
    <property type="entry name" value="ComEA_MAG0490"/>
    <property type="match status" value="1"/>
</dbReference>
<dbReference type="RefSeq" id="WP_146368318.1">
    <property type="nucleotide sequence ID" value="NZ_CP042295.1"/>
</dbReference>
<keyword evidence="1" id="KW-0812">Transmembrane</keyword>
<reference evidence="2 3" key="1">
    <citation type="journal article" date="2019" name="Microbiol. Resour. Announc.">
        <title>Complete Genome Sequences of Three Mycoplasma anserisalpingitis (Mycoplasma sp. 1220) Strains.</title>
        <authorList>
            <person name="Grozner D."/>
            <person name="Forro B."/>
            <person name="Kovacs A.B."/>
            <person name="Marton S."/>
            <person name="Banyai K."/>
            <person name="Kreizinger Z."/>
            <person name="Sulyok K.M."/>
            <person name="Gyuranecz M."/>
        </authorList>
    </citation>
    <scope>NUCLEOTIDE SEQUENCE [LARGE SCALE GENOMIC DNA]</scope>
    <source>
        <strain evidence="2 3">ATCC:BAA-2147</strain>
    </source>
</reference>
<dbReference type="EMBL" id="CP042295">
    <property type="protein sequence ID" value="QDY86696.1"/>
    <property type="molecule type" value="Genomic_DNA"/>
</dbReference>
<organism evidence="2 3">
    <name type="scientific">Mycoplasma anserisalpingitidis</name>
    <dbReference type="NCBI Taxonomy" id="519450"/>
    <lineage>
        <taxon>Bacteria</taxon>
        <taxon>Bacillati</taxon>
        <taxon>Mycoplasmatota</taxon>
        <taxon>Mollicutes</taxon>
        <taxon>Mycoplasmataceae</taxon>
        <taxon>Mycoplasma</taxon>
    </lineage>
</organism>